<feature type="region of interest" description="Disordered" evidence="1">
    <location>
        <begin position="238"/>
        <end position="257"/>
    </location>
</feature>
<dbReference type="Proteomes" id="UP000786811">
    <property type="component" value="Unassembled WGS sequence"/>
</dbReference>
<dbReference type="AlphaFoldDB" id="A0A8J2HGD2"/>
<sequence>MATLSRDTLVDSQNASQYLGLNSRNGTSELGELSSGVPNLGAVAGVGGEDMASLWASYAMGLKKTPPPASSCTPSRSDRDRESSPTGGEGAGSAQDETSSSGNKEDEDDDDEDVDERLDPRHHDPERLKAFNMFVRLFVDENLDRIVPISKQPKEKIQAIIDSCTRQFPEFAERARKRIRTYLKSCRRNKRGREGAPWDAARPTPAHLTSVQAEQILATACENESDNAKRMRLGLEPVSQPMPTLPAATQQQHRNRQQLCDYAEDEQRQQTDVRSSLEHFASTPIKSLPGKREDTPPTSMTSLAPLTSLASLPNSTLASTPLSLAPTSKLLTSTDNKGLMSQATIVSSSAVNGVASGGAPTAMYRPNFSQAFQRAGPTNVPPTLSAGLYPTQSFTSGLLSNGTQRPTDLSMKNTKPLLSHKLNATEMTAVRQLITGYRESAAFLLRSADELEQLLLQQPPC</sequence>
<gene>
    <name evidence="3" type="ORF">HICCMSTLAB_LOCUS9269</name>
</gene>
<feature type="compositionally biased region" description="Acidic residues" evidence="1">
    <location>
        <begin position="105"/>
        <end position="116"/>
    </location>
</feature>
<feature type="domain" description="Nucleolar protein 4 helical" evidence="2">
    <location>
        <begin position="126"/>
        <end position="224"/>
    </location>
</feature>
<proteinExistence type="predicted"/>
<feature type="region of interest" description="Disordered" evidence="1">
    <location>
        <begin position="62"/>
        <end position="123"/>
    </location>
</feature>
<evidence type="ECO:0000313" key="4">
    <source>
        <dbReference type="Proteomes" id="UP000786811"/>
    </source>
</evidence>
<evidence type="ECO:0000256" key="1">
    <source>
        <dbReference type="SAM" id="MobiDB-lite"/>
    </source>
</evidence>
<protein>
    <submittedName>
        <fullName evidence="3">Similar to NOL4L: Nucleolar protein 4-like (Homo sapiens)</fullName>
    </submittedName>
</protein>
<accession>A0A8J2HGD2</accession>
<feature type="region of interest" description="Disordered" evidence="1">
    <location>
        <begin position="263"/>
        <end position="303"/>
    </location>
</feature>
<keyword evidence="4" id="KW-1185">Reference proteome</keyword>
<reference evidence="3" key="1">
    <citation type="submission" date="2021-04" db="EMBL/GenBank/DDBJ databases">
        <authorList>
            <person name="Chebbi M.A.C M."/>
        </authorList>
    </citation>
    <scope>NUCLEOTIDE SEQUENCE</scope>
</reference>
<feature type="compositionally biased region" description="Basic and acidic residues" evidence="1">
    <location>
        <begin position="265"/>
        <end position="277"/>
    </location>
</feature>
<dbReference type="InterPro" id="IPR056549">
    <property type="entry name" value="HTH_NOL4"/>
</dbReference>
<comment type="caution">
    <text evidence="3">The sequence shown here is derived from an EMBL/GenBank/DDBJ whole genome shotgun (WGS) entry which is preliminary data.</text>
</comment>
<evidence type="ECO:0000259" key="2">
    <source>
        <dbReference type="Pfam" id="PF23079"/>
    </source>
</evidence>
<evidence type="ECO:0000313" key="3">
    <source>
        <dbReference type="EMBL" id="CAG5099857.1"/>
    </source>
</evidence>
<dbReference type="OrthoDB" id="6371073at2759"/>
<dbReference type="Pfam" id="PF23079">
    <property type="entry name" value="HTH_NOL4_2nd"/>
    <property type="match status" value="1"/>
</dbReference>
<dbReference type="InterPro" id="IPR039788">
    <property type="entry name" value="NOL4/NOL4L"/>
</dbReference>
<feature type="compositionally biased region" description="Polar residues" evidence="1">
    <location>
        <begin position="10"/>
        <end position="28"/>
    </location>
</feature>
<name>A0A8J2HGD2_COTCN</name>
<dbReference type="PANTHER" id="PTHR12449">
    <property type="entry name" value="DEATH DOMAIN-CONTAINING PROTEIN"/>
    <property type="match status" value="1"/>
</dbReference>
<feature type="region of interest" description="Disordered" evidence="1">
    <location>
        <begin position="1"/>
        <end position="33"/>
    </location>
</feature>
<organism evidence="3 4">
    <name type="scientific">Cotesia congregata</name>
    <name type="common">Parasitoid wasp</name>
    <name type="synonym">Apanteles congregatus</name>
    <dbReference type="NCBI Taxonomy" id="51543"/>
    <lineage>
        <taxon>Eukaryota</taxon>
        <taxon>Metazoa</taxon>
        <taxon>Ecdysozoa</taxon>
        <taxon>Arthropoda</taxon>
        <taxon>Hexapoda</taxon>
        <taxon>Insecta</taxon>
        <taxon>Pterygota</taxon>
        <taxon>Neoptera</taxon>
        <taxon>Endopterygota</taxon>
        <taxon>Hymenoptera</taxon>
        <taxon>Apocrita</taxon>
        <taxon>Ichneumonoidea</taxon>
        <taxon>Braconidae</taxon>
        <taxon>Microgastrinae</taxon>
        <taxon>Cotesia</taxon>
    </lineage>
</organism>
<dbReference type="PANTHER" id="PTHR12449:SF22">
    <property type="entry name" value="NUCLEOLAR PROTEIN 4"/>
    <property type="match status" value="1"/>
</dbReference>
<dbReference type="EMBL" id="CAJNRD030001122">
    <property type="protein sequence ID" value="CAG5099857.1"/>
    <property type="molecule type" value="Genomic_DNA"/>
</dbReference>